<comment type="caution">
    <text evidence="1">The sequence shown here is derived from an EMBL/GenBank/DDBJ whole genome shotgun (WGS) entry which is preliminary data.</text>
</comment>
<protein>
    <submittedName>
        <fullName evidence="1">Uncharacterized protein</fullName>
    </submittedName>
</protein>
<name>A0A0F9AK57_9ZZZZ</name>
<sequence>MMGLFRRNQTPKKTAKAMVDALMDSGIATVIPANSYQKVTPELIKEVQTLHSQGLAQAVIGKAVGRSRGSVAGILFRLRQSALGIQPPGEDKDPWVVFQLRQSDHIVLKRLLRKMQVMK</sequence>
<gene>
    <name evidence="1" type="ORF">LCGC14_2839360</name>
</gene>
<proteinExistence type="predicted"/>
<accession>A0A0F9AK57</accession>
<dbReference type="AlphaFoldDB" id="A0A0F9AK57"/>
<reference evidence="1" key="1">
    <citation type="journal article" date="2015" name="Nature">
        <title>Complex archaea that bridge the gap between prokaryotes and eukaryotes.</title>
        <authorList>
            <person name="Spang A."/>
            <person name="Saw J.H."/>
            <person name="Jorgensen S.L."/>
            <person name="Zaremba-Niedzwiedzka K."/>
            <person name="Martijn J."/>
            <person name="Lind A.E."/>
            <person name="van Eijk R."/>
            <person name="Schleper C."/>
            <person name="Guy L."/>
            <person name="Ettema T.J."/>
        </authorList>
    </citation>
    <scope>NUCLEOTIDE SEQUENCE</scope>
</reference>
<evidence type="ECO:0000313" key="1">
    <source>
        <dbReference type="EMBL" id="KKK78854.1"/>
    </source>
</evidence>
<organism evidence="1">
    <name type="scientific">marine sediment metagenome</name>
    <dbReference type="NCBI Taxonomy" id="412755"/>
    <lineage>
        <taxon>unclassified sequences</taxon>
        <taxon>metagenomes</taxon>
        <taxon>ecological metagenomes</taxon>
    </lineage>
</organism>
<dbReference type="EMBL" id="LAZR01054295">
    <property type="protein sequence ID" value="KKK78854.1"/>
    <property type="molecule type" value="Genomic_DNA"/>
</dbReference>